<dbReference type="STRING" id="260084.SAMN02927928_0808"/>
<dbReference type="Proteomes" id="UP000199150">
    <property type="component" value="Unassembled WGS sequence"/>
</dbReference>
<name>A0A1G4Q038_9CAUL</name>
<proteinExistence type="predicted"/>
<organism evidence="1 2">
    <name type="scientific">Asticcacaulis taihuensis</name>
    <dbReference type="NCBI Taxonomy" id="260084"/>
    <lineage>
        <taxon>Bacteria</taxon>
        <taxon>Pseudomonadati</taxon>
        <taxon>Pseudomonadota</taxon>
        <taxon>Alphaproteobacteria</taxon>
        <taxon>Caulobacterales</taxon>
        <taxon>Caulobacteraceae</taxon>
        <taxon>Asticcacaulis</taxon>
    </lineage>
</organism>
<gene>
    <name evidence="1" type="ORF">SAMN02927928_0808</name>
</gene>
<keyword evidence="2" id="KW-1185">Reference proteome</keyword>
<evidence type="ECO:0000313" key="2">
    <source>
        <dbReference type="Proteomes" id="UP000199150"/>
    </source>
</evidence>
<dbReference type="AlphaFoldDB" id="A0A1G4Q038"/>
<evidence type="ECO:0000313" key="1">
    <source>
        <dbReference type="EMBL" id="SCW37916.1"/>
    </source>
</evidence>
<dbReference type="EMBL" id="FMTS01000001">
    <property type="protein sequence ID" value="SCW37916.1"/>
    <property type="molecule type" value="Genomic_DNA"/>
</dbReference>
<protein>
    <submittedName>
        <fullName evidence="1">Uncharacterized protein</fullName>
    </submittedName>
</protein>
<dbReference type="PROSITE" id="PS51257">
    <property type="entry name" value="PROKAR_LIPOPROTEIN"/>
    <property type="match status" value="1"/>
</dbReference>
<reference evidence="2" key="1">
    <citation type="submission" date="2016-10" db="EMBL/GenBank/DDBJ databases">
        <authorList>
            <person name="Varghese N."/>
            <person name="Submissions S."/>
        </authorList>
    </citation>
    <scope>NUCLEOTIDE SEQUENCE [LARGE SCALE GENOMIC DNA]</scope>
    <source>
        <strain evidence="2">CGMCC 1.3431</strain>
    </source>
</reference>
<accession>A0A1G4Q038</accession>
<sequence length="260" mass="27646">MSPIRARHIRYIVSFALLAVVAGCGEKPKATEATSALEAAGYWRAPEITGVDQAGSNMFVVTGQTIPNARVRFSYAGNRAVGVTSDSKGRFRAELPSGPDGGLFDLSTEDSGRSMHADGRLFIPTGAPDKAVLIRPGAPSLALFNDLTAVAVIDYDRAGALAIAGRVAPTTPVEVVLNGEIRARTTSDDRGFYTATTQIEPPTESETANTLSVVAGGKENVRNFRDSRITGDSDRIARFEDGWRVDWVLPGGGMQTTLVF</sequence>